<evidence type="ECO:0000259" key="2">
    <source>
        <dbReference type="PROSITE" id="PS50206"/>
    </source>
</evidence>
<dbReference type="EMBL" id="BARW01014855">
    <property type="protein sequence ID" value="GAI80730.1"/>
    <property type="molecule type" value="Genomic_DNA"/>
</dbReference>
<name>X1SZF3_9ZZZZ</name>
<keyword evidence="1" id="KW-1133">Transmembrane helix</keyword>
<feature type="transmembrane region" description="Helical" evidence="1">
    <location>
        <begin position="6"/>
        <end position="22"/>
    </location>
</feature>
<dbReference type="SUPFAM" id="SSF52821">
    <property type="entry name" value="Rhodanese/Cell cycle control phosphatase"/>
    <property type="match status" value="1"/>
</dbReference>
<accession>X1SZF3</accession>
<sequence length="167" mass="19016">MNTRIFLSLNLIVLAFVLVFLPKNEGKKGELKPKEQIQLISEYSQVVEIDYAARYLAEQNSDIQFIDLRSVDEFLAFNIPGSINIPYEQLFNKKWQGYLNQTDKTNILYGNADFANSGFKGSAKINEWLGISPALFSALLILMAVAMFWVAEKADIKFARPDIKKEL</sequence>
<gene>
    <name evidence="3" type="ORF">S12H4_26215</name>
</gene>
<dbReference type="CDD" id="cd00158">
    <property type="entry name" value="RHOD"/>
    <property type="match status" value="1"/>
</dbReference>
<keyword evidence="1" id="KW-0472">Membrane</keyword>
<protein>
    <recommendedName>
        <fullName evidence="2">Rhodanese domain-containing protein</fullName>
    </recommendedName>
</protein>
<dbReference type="AlphaFoldDB" id="X1SZF3"/>
<dbReference type="InterPro" id="IPR036873">
    <property type="entry name" value="Rhodanese-like_dom_sf"/>
</dbReference>
<proteinExistence type="predicted"/>
<evidence type="ECO:0000256" key="1">
    <source>
        <dbReference type="SAM" id="Phobius"/>
    </source>
</evidence>
<feature type="domain" description="Rhodanese" evidence="2">
    <location>
        <begin position="59"/>
        <end position="109"/>
    </location>
</feature>
<dbReference type="Gene3D" id="3.40.250.10">
    <property type="entry name" value="Rhodanese-like domain"/>
    <property type="match status" value="1"/>
</dbReference>
<dbReference type="InterPro" id="IPR001763">
    <property type="entry name" value="Rhodanese-like_dom"/>
</dbReference>
<comment type="caution">
    <text evidence="3">The sequence shown here is derived from an EMBL/GenBank/DDBJ whole genome shotgun (WGS) entry which is preliminary data.</text>
</comment>
<keyword evidence="1" id="KW-0812">Transmembrane</keyword>
<evidence type="ECO:0000313" key="3">
    <source>
        <dbReference type="EMBL" id="GAI80730.1"/>
    </source>
</evidence>
<dbReference type="Pfam" id="PF00581">
    <property type="entry name" value="Rhodanese"/>
    <property type="match status" value="1"/>
</dbReference>
<dbReference type="PROSITE" id="PS50206">
    <property type="entry name" value="RHODANESE_3"/>
    <property type="match status" value="1"/>
</dbReference>
<organism evidence="3">
    <name type="scientific">marine sediment metagenome</name>
    <dbReference type="NCBI Taxonomy" id="412755"/>
    <lineage>
        <taxon>unclassified sequences</taxon>
        <taxon>metagenomes</taxon>
        <taxon>ecological metagenomes</taxon>
    </lineage>
</organism>
<reference evidence="3" key="1">
    <citation type="journal article" date="2014" name="Front. Microbiol.">
        <title>High frequency of phylogenetically diverse reductive dehalogenase-homologous genes in deep subseafloor sedimentary metagenomes.</title>
        <authorList>
            <person name="Kawai M."/>
            <person name="Futagami T."/>
            <person name="Toyoda A."/>
            <person name="Takaki Y."/>
            <person name="Nishi S."/>
            <person name="Hori S."/>
            <person name="Arai W."/>
            <person name="Tsubouchi T."/>
            <person name="Morono Y."/>
            <person name="Uchiyama I."/>
            <person name="Ito T."/>
            <person name="Fujiyama A."/>
            <person name="Inagaki F."/>
            <person name="Takami H."/>
        </authorList>
    </citation>
    <scope>NUCLEOTIDE SEQUENCE</scope>
    <source>
        <strain evidence="3">Expedition CK06-06</strain>
    </source>
</reference>
<feature type="transmembrane region" description="Helical" evidence="1">
    <location>
        <begin position="128"/>
        <end position="151"/>
    </location>
</feature>